<keyword evidence="6 9" id="KW-0472">Membrane</keyword>
<feature type="transmembrane region" description="Helical" evidence="9">
    <location>
        <begin position="160"/>
        <end position="181"/>
    </location>
</feature>
<evidence type="ECO:0000313" key="11">
    <source>
        <dbReference type="EMBL" id="GAU95944.1"/>
    </source>
</evidence>
<keyword evidence="7" id="KW-0675">Receptor</keyword>
<evidence type="ECO:0000256" key="9">
    <source>
        <dbReference type="SAM" id="Phobius"/>
    </source>
</evidence>
<feature type="domain" description="G-protein coupled receptors family 1 profile" evidence="10">
    <location>
        <begin position="53"/>
        <end position="331"/>
    </location>
</feature>
<evidence type="ECO:0000313" key="12">
    <source>
        <dbReference type="Proteomes" id="UP000186922"/>
    </source>
</evidence>
<comment type="subcellular location">
    <subcellularLocation>
        <location evidence="1">Cell membrane</location>
        <topology evidence="1">Multi-pass membrane protein</topology>
    </subcellularLocation>
</comment>
<keyword evidence="4 9" id="KW-1133">Transmembrane helix</keyword>
<feature type="transmembrane region" description="Helical" evidence="9">
    <location>
        <begin position="110"/>
        <end position="131"/>
    </location>
</feature>
<evidence type="ECO:0000256" key="7">
    <source>
        <dbReference type="ARBA" id="ARBA00023170"/>
    </source>
</evidence>
<dbReference type="SUPFAM" id="SSF81321">
    <property type="entry name" value="Family A G protein-coupled receptor-like"/>
    <property type="match status" value="1"/>
</dbReference>
<dbReference type="Pfam" id="PF00001">
    <property type="entry name" value="7tm_1"/>
    <property type="match status" value="1"/>
</dbReference>
<evidence type="ECO:0000256" key="2">
    <source>
        <dbReference type="ARBA" id="ARBA00022475"/>
    </source>
</evidence>
<keyword evidence="2" id="KW-1003">Cell membrane</keyword>
<dbReference type="STRING" id="947166.A0A1D1V296"/>
<evidence type="ECO:0000256" key="3">
    <source>
        <dbReference type="ARBA" id="ARBA00022692"/>
    </source>
</evidence>
<name>A0A1D1V296_RAMVA</name>
<evidence type="ECO:0000256" key="5">
    <source>
        <dbReference type="ARBA" id="ARBA00023040"/>
    </source>
</evidence>
<dbReference type="OrthoDB" id="10045732at2759"/>
<keyword evidence="8" id="KW-0807">Transducer</keyword>
<keyword evidence="5" id="KW-0297">G-protein coupled receptor</keyword>
<gene>
    <name evidence="11" type="primary">RvY_07461-1</name>
    <name evidence="11" type="synonym">RvY_07461.1</name>
    <name evidence="11" type="ORF">RvY_07461</name>
</gene>
<dbReference type="Gene3D" id="1.20.1070.10">
    <property type="entry name" value="Rhodopsin 7-helix transmembrane proteins"/>
    <property type="match status" value="1"/>
</dbReference>
<organism evidence="11 12">
    <name type="scientific">Ramazzottius varieornatus</name>
    <name type="common">Water bear</name>
    <name type="synonym">Tardigrade</name>
    <dbReference type="NCBI Taxonomy" id="947166"/>
    <lineage>
        <taxon>Eukaryota</taxon>
        <taxon>Metazoa</taxon>
        <taxon>Ecdysozoa</taxon>
        <taxon>Tardigrada</taxon>
        <taxon>Eutardigrada</taxon>
        <taxon>Parachela</taxon>
        <taxon>Hypsibioidea</taxon>
        <taxon>Ramazzottiidae</taxon>
        <taxon>Ramazzottius</taxon>
    </lineage>
</organism>
<evidence type="ECO:0000256" key="1">
    <source>
        <dbReference type="ARBA" id="ARBA00004651"/>
    </source>
</evidence>
<dbReference type="Proteomes" id="UP000186922">
    <property type="component" value="Unassembled WGS sequence"/>
</dbReference>
<proteinExistence type="predicted"/>
<keyword evidence="3 9" id="KW-0812">Transmembrane</keyword>
<dbReference type="GO" id="GO:0005886">
    <property type="term" value="C:plasma membrane"/>
    <property type="evidence" value="ECO:0007669"/>
    <property type="project" value="UniProtKB-SubCell"/>
</dbReference>
<dbReference type="PRINTS" id="PR00237">
    <property type="entry name" value="GPCRRHODOPSN"/>
</dbReference>
<dbReference type="PANTHER" id="PTHR24230">
    <property type="entry name" value="G-PROTEIN COUPLED RECEPTOR"/>
    <property type="match status" value="1"/>
</dbReference>
<evidence type="ECO:0000256" key="8">
    <source>
        <dbReference type="ARBA" id="ARBA00023224"/>
    </source>
</evidence>
<keyword evidence="12" id="KW-1185">Reference proteome</keyword>
<accession>A0A1D1V296</accession>
<dbReference type="GO" id="GO:0008528">
    <property type="term" value="F:G protein-coupled peptide receptor activity"/>
    <property type="evidence" value="ECO:0007669"/>
    <property type="project" value="TreeGrafter"/>
</dbReference>
<feature type="transmembrane region" description="Helical" evidence="9">
    <location>
        <begin position="74"/>
        <end position="98"/>
    </location>
</feature>
<evidence type="ECO:0000259" key="10">
    <source>
        <dbReference type="PROSITE" id="PS50262"/>
    </source>
</evidence>
<dbReference type="GO" id="GO:0007218">
    <property type="term" value="P:neuropeptide signaling pathway"/>
    <property type="evidence" value="ECO:0007669"/>
    <property type="project" value="TreeGrafter"/>
</dbReference>
<feature type="transmembrane region" description="Helical" evidence="9">
    <location>
        <begin position="315"/>
        <end position="334"/>
    </location>
</feature>
<dbReference type="EMBL" id="BDGG01000003">
    <property type="protein sequence ID" value="GAU95944.1"/>
    <property type="molecule type" value="Genomic_DNA"/>
</dbReference>
<sequence length="375" mass="41850">MAESSASSILYNISSPQVSDAVMNESITIAHHVEYTDPEILAVLGMGSFGFILNIAVISIASRRPAFFQVPVKSLVISLGSANLFIIVVCMLLNAAWYSLRSVFGQDCRFFKTLEAFSLNAAAYVVVAWVIDRCRSCMVYSAEKLPPEPSVRKPRHLTKLIIATWVLALLMSLQHVIVVPFDVELDVNETLLNELKPAKMACVSRGIFYPPWKQMIVEFTSICTTYLIPVAFIVGCLAALLVNQIRKTRKSGDGSRAPLRRFYSYDDEASADSRFITAFTICLAVLFITIWGPYYFALIAKISGSVDVDVSLSTIFYLAGLAYPLASPVLYLNFHLFRSANCCRDPSQLGRSSSTIRERIEMLQRNQLSRRFDDL</sequence>
<evidence type="ECO:0000256" key="4">
    <source>
        <dbReference type="ARBA" id="ARBA00022989"/>
    </source>
</evidence>
<evidence type="ECO:0000256" key="6">
    <source>
        <dbReference type="ARBA" id="ARBA00023136"/>
    </source>
</evidence>
<dbReference type="InterPro" id="IPR000276">
    <property type="entry name" value="GPCR_Rhodpsn"/>
</dbReference>
<feature type="transmembrane region" description="Helical" evidence="9">
    <location>
        <begin position="40"/>
        <end position="62"/>
    </location>
</feature>
<feature type="transmembrane region" description="Helical" evidence="9">
    <location>
        <begin position="275"/>
        <end position="295"/>
    </location>
</feature>
<protein>
    <recommendedName>
        <fullName evidence="10">G-protein coupled receptors family 1 profile domain-containing protein</fullName>
    </recommendedName>
</protein>
<dbReference type="PANTHER" id="PTHR24230:SF163">
    <property type="entry name" value="CORAZONIN RECEPTOR, ISOFORM B"/>
    <property type="match status" value="1"/>
</dbReference>
<comment type="caution">
    <text evidence="11">The sequence shown here is derived from an EMBL/GenBank/DDBJ whole genome shotgun (WGS) entry which is preliminary data.</text>
</comment>
<reference evidence="11 12" key="1">
    <citation type="journal article" date="2016" name="Nat. Commun.">
        <title>Extremotolerant tardigrade genome and improved radiotolerance of human cultured cells by tardigrade-unique protein.</title>
        <authorList>
            <person name="Hashimoto T."/>
            <person name="Horikawa D.D."/>
            <person name="Saito Y."/>
            <person name="Kuwahara H."/>
            <person name="Kozuka-Hata H."/>
            <person name="Shin-I T."/>
            <person name="Minakuchi Y."/>
            <person name="Ohishi K."/>
            <person name="Motoyama A."/>
            <person name="Aizu T."/>
            <person name="Enomoto A."/>
            <person name="Kondo K."/>
            <person name="Tanaka S."/>
            <person name="Hara Y."/>
            <person name="Koshikawa S."/>
            <person name="Sagara H."/>
            <person name="Miura T."/>
            <person name="Yokobori S."/>
            <person name="Miyagawa K."/>
            <person name="Suzuki Y."/>
            <person name="Kubo T."/>
            <person name="Oyama M."/>
            <person name="Kohara Y."/>
            <person name="Fujiyama A."/>
            <person name="Arakawa K."/>
            <person name="Katayama T."/>
            <person name="Toyoda A."/>
            <person name="Kunieda T."/>
        </authorList>
    </citation>
    <scope>NUCLEOTIDE SEQUENCE [LARGE SCALE GENOMIC DNA]</scope>
    <source>
        <strain evidence="11 12">YOKOZUNA-1</strain>
    </source>
</reference>
<dbReference type="AlphaFoldDB" id="A0A1D1V296"/>
<feature type="transmembrane region" description="Helical" evidence="9">
    <location>
        <begin position="219"/>
        <end position="242"/>
    </location>
</feature>
<dbReference type="InterPro" id="IPR017452">
    <property type="entry name" value="GPCR_Rhodpsn_7TM"/>
</dbReference>
<dbReference type="PROSITE" id="PS50262">
    <property type="entry name" value="G_PROTEIN_RECEP_F1_2"/>
    <property type="match status" value="1"/>
</dbReference>